<dbReference type="EMBL" id="CP002505">
    <property type="protein sequence ID" value="ADW75499.1"/>
    <property type="molecule type" value="Genomic_DNA"/>
</dbReference>
<dbReference type="GO" id="GO:0004190">
    <property type="term" value="F:aspartic-type endopeptidase activity"/>
    <property type="evidence" value="ECO:0007669"/>
    <property type="project" value="InterPro"/>
</dbReference>
<evidence type="ECO:0000313" key="3">
    <source>
        <dbReference type="EMBL" id="ADW75499.1"/>
    </source>
</evidence>
<evidence type="ECO:0000256" key="1">
    <source>
        <dbReference type="ARBA" id="ARBA00022729"/>
    </source>
</evidence>
<name>A0A0H3FDX3_RAHSY</name>
<dbReference type="Gene3D" id="2.40.160.40">
    <property type="entry name" value="monomeric porin ompg"/>
    <property type="match status" value="1"/>
</dbReference>
<feature type="signal peptide" evidence="2">
    <location>
        <begin position="1"/>
        <end position="20"/>
    </location>
</feature>
<dbReference type="Pfam" id="PF09381">
    <property type="entry name" value="Porin_OmpG"/>
    <property type="match status" value="1"/>
</dbReference>
<protein>
    <submittedName>
        <fullName evidence="3">Outer membrane protein G</fullName>
    </submittedName>
</protein>
<dbReference type="RefSeq" id="WP_013577188.1">
    <property type="nucleotide sequence ID" value="NC_015061.1"/>
</dbReference>
<dbReference type="InterPro" id="IPR018981">
    <property type="entry name" value="Outer_membrane_porin_G"/>
</dbReference>
<sequence precursor="true">MKMKVAAALLCGTVCSSAFSAESESVNKNEDHNSPAMLTPVPIGNVALPAEPWKVQIGAMQETENTEGQGDKDGAYEPTVFVNFSKGKWNFYGAFYQEDHNVDYSEDTRSDWFNQVEFDMHYQFVDNADYALGLMLGFRNYQWQYNEDKKKEGNSYNTQRYTIQPDWSVSLSPALKYNGWMALYNYYNSMDDNGYLNKEFEGETGLKYSFTDDIAMQVSYYLDRGWNTGDSQRGEFAKQEARIYLPVSFDLFSSGKTVLTPYARRTLDTYYYNDDRGEREGETDTRFGLLINQPLPNGFAISLEYAYELQLHDNTDASANAKTKFHYTGVGVTYSF</sequence>
<dbReference type="eggNOG" id="ENOG5030BUT">
    <property type="taxonomic scope" value="Bacteria"/>
</dbReference>
<dbReference type="InterPro" id="IPR020080">
    <property type="entry name" value="OM_adhesin/peptidase_omptin"/>
</dbReference>
<keyword evidence="1 2" id="KW-0732">Signal</keyword>
<feature type="chain" id="PRO_5002609150" evidence="2">
    <location>
        <begin position="21"/>
        <end position="336"/>
    </location>
</feature>
<dbReference type="Proteomes" id="UP000007257">
    <property type="component" value="Chromosome"/>
</dbReference>
<dbReference type="KEGG" id="rah:Rahaq_3910"/>
<accession>A0A0H3FDX3</accession>
<dbReference type="InterPro" id="IPR053713">
    <property type="entry name" value="Bact_OM_Channel_sf"/>
</dbReference>
<evidence type="ECO:0000313" key="4">
    <source>
        <dbReference type="Proteomes" id="UP000007257"/>
    </source>
</evidence>
<dbReference type="OrthoDB" id="6599703at2"/>
<reference evidence="3 4" key="2">
    <citation type="journal article" date="2012" name="J. Bacteriol.">
        <title>Complete Genome Sequence of Rahnella sp. Strain Y9602, a Gammaproteobacterium Isolate from Metal- and Radionuclide-Contaminated Soil.</title>
        <authorList>
            <person name="Martinez R.J."/>
            <person name="Bruce D."/>
            <person name="Detter C."/>
            <person name="Goodwin L.A."/>
            <person name="Han J."/>
            <person name="Han C.S."/>
            <person name="Held B."/>
            <person name="Land M.L."/>
            <person name="Mikhailova N."/>
            <person name="Nolan M."/>
            <person name="Pennacchio L."/>
            <person name="Pitluck S."/>
            <person name="Tapia R."/>
            <person name="Woyke T."/>
            <person name="Sobecky P.A."/>
        </authorList>
    </citation>
    <scope>NUCLEOTIDE SEQUENCE [LARGE SCALE GENOMIC DNA]</scope>
    <source>
        <strain evidence="3 4">Y9602</strain>
    </source>
</reference>
<gene>
    <name evidence="3" type="ordered locus">Rahaq_3910</name>
</gene>
<organism evidence="3 4">
    <name type="scientific">Rahnella sp. (strain Y9602)</name>
    <dbReference type="NCBI Taxonomy" id="2703885"/>
    <lineage>
        <taxon>Bacteria</taxon>
        <taxon>Pseudomonadati</taxon>
        <taxon>Pseudomonadota</taxon>
        <taxon>Gammaproteobacteria</taxon>
        <taxon>Enterobacterales</taxon>
        <taxon>Yersiniaceae</taxon>
        <taxon>Rahnella</taxon>
    </lineage>
</organism>
<dbReference type="AlphaFoldDB" id="A0A0H3FDX3"/>
<proteinExistence type="predicted"/>
<dbReference type="SUPFAM" id="SSF69917">
    <property type="entry name" value="OMPT-like"/>
    <property type="match status" value="1"/>
</dbReference>
<dbReference type="HOGENOM" id="CLU_079589_0_0_6"/>
<evidence type="ECO:0000256" key="2">
    <source>
        <dbReference type="SAM" id="SignalP"/>
    </source>
</evidence>
<reference evidence="4" key="1">
    <citation type="submission" date="2011-01" db="EMBL/GenBank/DDBJ databases">
        <title>Complete sequence of chromosome of Rahnella sp. Y9602.</title>
        <authorList>
            <consortium name="US DOE Joint Genome Institute"/>
            <person name="Lucas S."/>
            <person name="Copeland A."/>
            <person name="Lapidus A."/>
            <person name="Cheng J.-F."/>
            <person name="Goodwin L."/>
            <person name="Pitluck S."/>
            <person name="Lu M."/>
            <person name="Detter J.C."/>
            <person name="Han C."/>
            <person name="Tapia R."/>
            <person name="Land M."/>
            <person name="Hauser L."/>
            <person name="Kyrpides N."/>
            <person name="Ivanova N."/>
            <person name="Ovchinnikova G."/>
            <person name="Pagani I."/>
            <person name="Sobecky P.A."/>
            <person name="Martinez R.J."/>
            <person name="Woyke T."/>
        </authorList>
    </citation>
    <scope>NUCLEOTIDE SEQUENCE [LARGE SCALE GENOMIC DNA]</scope>
    <source>
        <strain evidence="4">Y9602</strain>
    </source>
</reference>